<reference evidence="1" key="1">
    <citation type="submission" date="2021-03" db="EMBL/GenBank/DDBJ databases">
        <title>Evolutionary priming and transition to the ectomycorrhizal habit in an iconic lineage of mushroom-forming fungi: is preadaptation a requirement?</title>
        <authorList>
            <consortium name="DOE Joint Genome Institute"/>
            <person name="Looney B.P."/>
            <person name="Miyauchi S."/>
            <person name="Morin E."/>
            <person name="Drula E."/>
            <person name="Courty P.E."/>
            <person name="Chicoki N."/>
            <person name="Fauchery L."/>
            <person name="Kohler A."/>
            <person name="Kuo A."/>
            <person name="LaButti K."/>
            <person name="Pangilinan J."/>
            <person name="Lipzen A."/>
            <person name="Riley R."/>
            <person name="Andreopoulos W."/>
            <person name="He G."/>
            <person name="Johnson J."/>
            <person name="Barry K.W."/>
            <person name="Grigoriev I.V."/>
            <person name="Nagy L."/>
            <person name="Hibbett D."/>
            <person name="Henrissat B."/>
            <person name="Matheny P.B."/>
            <person name="Labbe J."/>
            <person name="Martin A.F."/>
        </authorList>
    </citation>
    <scope>NUCLEOTIDE SEQUENCE</scope>
    <source>
        <strain evidence="1">BPL698</strain>
    </source>
</reference>
<dbReference type="Proteomes" id="UP001207468">
    <property type="component" value="Unassembled WGS sequence"/>
</dbReference>
<evidence type="ECO:0000313" key="2">
    <source>
        <dbReference type="Proteomes" id="UP001207468"/>
    </source>
</evidence>
<gene>
    <name evidence="1" type="ORF">F5148DRAFT_1245590</name>
</gene>
<keyword evidence="2" id="KW-1185">Reference proteome</keyword>
<name>A0ACC0TUJ2_9AGAM</name>
<dbReference type="EMBL" id="JAGFNK010000471">
    <property type="protein sequence ID" value="KAI9449800.1"/>
    <property type="molecule type" value="Genomic_DNA"/>
</dbReference>
<evidence type="ECO:0000313" key="1">
    <source>
        <dbReference type="EMBL" id="KAI9449800.1"/>
    </source>
</evidence>
<accession>A0ACC0TUJ2</accession>
<comment type="caution">
    <text evidence="1">The sequence shown here is derived from an EMBL/GenBank/DDBJ whole genome shotgun (WGS) entry which is preliminary data.</text>
</comment>
<sequence>MYGKRSFPFRGAVQSATHHIEYSKSSRAKCRGNLCGGSLIGQGELRYGRTVTNDYGEILARNRGCVTPQILQRISSYGIHRVATFSSLRAEDQERVRLALKNGRVEPMDLTGSPSLSQPMSQPSTSSHLPVTQESVAGPSSKKRKADYAEAPSQIQNVAAPSPTQAAARHAAIGGAAWEEGVEAEEVRLVDAGEQVRLIREPNNRYDRNAIAVQNIGRTQVGHIPRQTAASLSPVIDAGLITVEGTMNEGNLRSFNYSLSVTLKIYGAANKRNQIEPMLRWAMSAQQNSAPRPSRSSVRSYEAASSYVSGTSDLSGNNSRSLGYGTQMPPLTAEALRMQQEEFARAAELKQMLANLEKVDDEGRRNSLLDTLCSTEDVLNLPEHPNPPGIATGELRVDLLRHQKQALQWAIEHENPKLPTKEEDKPVQFWQYRTTGTKAYYYNVVTKTPQETPPVLGRGALCGDSMGLGKTLTMISLILATKDEVSPEYSKSTLIVVPLSVLSNWEKQIQEHCEPDSLSYVTYYGATREMSAKELQKYDVVVTTYQTVVGGHNGSDEIAGKKRKIQTGSLFAVPWKRIVLDEGHNIRNPRTKMAQCVCALNAQRRWVLTGTPIDLGSILTFLRVCNPLDNPDFQTRLLLRPLKHGDPSGAELLRAIMSQICIRRTKEMQDSNGCYLVPLPGVEMTVVPVALDQEARELYDTVEQLSKERIEGFLKESSSPASLAFSTNALSMLTRLRQLVLHPGLIPSDYIDQLRSMDDDRDDCRIQITPEEKARLQSLLLQAIEDNEECPVCFGVLDDARITSCSHRFCLACIMEAIARDPRCPMDRRSLRVGDLIEHPPPTELTQAPIQDVEVDESTDLRTGSSAKIDQLLHLLRLTPENEKSLVFSQFTTFLDKIAKVLDKEGVPYVRFDGRMSAKRRQETLETFCVPIERDSPNVHSTLADPIPGVQQTGRSGRSSRRAGANDGKSRQVDSVSMNSDDDDGFVPQMDMDNDDIDDGSRTRSKRGKAKAKGKSKAVTRSHLAPLGGNASPILNGINPKVMLISLKAGALGLNLTVANNIYLWWQEGIESQAIDRCNRIGQKRTVHVYQLIAENTVEAKVCVRIALVDHDSDGPSPGSRYTGQKKEVDSRGILRHDKQGNTAPKERGKVARTCRTLRHTKPVLLNLT</sequence>
<organism evidence="1 2">
    <name type="scientific">Russula earlei</name>
    <dbReference type="NCBI Taxonomy" id="71964"/>
    <lineage>
        <taxon>Eukaryota</taxon>
        <taxon>Fungi</taxon>
        <taxon>Dikarya</taxon>
        <taxon>Basidiomycota</taxon>
        <taxon>Agaricomycotina</taxon>
        <taxon>Agaricomycetes</taxon>
        <taxon>Russulales</taxon>
        <taxon>Russulaceae</taxon>
        <taxon>Russula</taxon>
    </lineage>
</organism>
<proteinExistence type="predicted"/>
<protein>
    <submittedName>
        <fullName evidence="1">SNF2 family N-terminal domain-containing protein</fullName>
    </submittedName>
</protein>